<feature type="transmembrane region" description="Helical" evidence="1">
    <location>
        <begin position="5"/>
        <end position="26"/>
    </location>
</feature>
<reference evidence="2 3" key="1">
    <citation type="submission" date="2016-11" db="EMBL/GenBank/DDBJ databases">
        <authorList>
            <person name="Jaros S."/>
            <person name="Januszkiewicz K."/>
            <person name="Wedrychowicz H."/>
        </authorList>
    </citation>
    <scope>NUCLEOTIDE SEQUENCE [LARGE SCALE GENOMIC DNA]</scope>
    <source>
        <strain evidence="2 3">DSM 21758</strain>
    </source>
</reference>
<dbReference type="RefSeq" id="WP_072987891.1">
    <property type="nucleotide sequence ID" value="NZ_FQZB01000010.1"/>
</dbReference>
<proteinExistence type="predicted"/>
<keyword evidence="1" id="KW-1133">Transmembrane helix</keyword>
<sequence>MKKKLILCSVCSFLYLVLLTFLVSIVNNNTILNNNIKHSFNVALKIAYFIGVIGIVISGIYIVVKK</sequence>
<dbReference type="EMBL" id="FQZB01000010">
    <property type="protein sequence ID" value="SHJ73416.1"/>
    <property type="molecule type" value="Genomic_DNA"/>
</dbReference>
<evidence type="ECO:0000313" key="3">
    <source>
        <dbReference type="Proteomes" id="UP000184310"/>
    </source>
</evidence>
<organism evidence="2 3">
    <name type="scientific">Clostridium cavendishii DSM 21758</name>
    <dbReference type="NCBI Taxonomy" id="1121302"/>
    <lineage>
        <taxon>Bacteria</taxon>
        <taxon>Bacillati</taxon>
        <taxon>Bacillota</taxon>
        <taxon>Clostridia</taxon>
        <taxon>Eubacteriales</taxon>
        <taxon>Clostridiaceae</taxon>
        <taxon>Clostridium</taxon>
    </lineage>
</organism>
<dbReference type="Proteomes" id="UP000184310">
    <property type="component" value="Unassembled WGS sequence"/>
</dbReference>
<name>A0A1M6LQD6_9CLOT</name>
<accession>A0A1M6LQD6</accession>
<gene>
    <name evidence="2" type="ORF">SAMN02745163_02457</name>
</gene>
<dbReference type="AlphaFoldDB" id="A0A1M6LQD6"/>
<protein>
    <submittedName>
        <fullName evidence="2">Uncharacterized protein</fullName>
    </submittedName>
</protein>
<feature type="transmembrane region" description="Helical" evidence="1">
    <location>
        <begin position="46"/>
        <end position="64"/>
    </location>
</feature>
<keyword evidence="1" id="KW-0812">Transmembrane</keyword>
<keyword evidence="3" id="KW-1185">Reference proteome</keyword>
<evidence type="ECO:0000256" key="1">
    <source>
        <dbReference type="SAM" id="Phobius"/>
    </source>
</evidence>
<keyword evidence="1" id="KW-0472">Membrane</keyword>
<evidence type="ECO:0000313" key="2">
    <source>
        <dbReference type="EMBL" id="SHJ73416.1"/>
    </source>
</evidence>